<sequence>METLKPLSDFFKAIKNDYRISVTHIGIYAALLQFRVDSGFINPIQVRSYEIMEIAMISSPKTFHKCIHELNEYGYIKYVPTRNRSQKSKIYFLFSESDVEVKIPKQ</sequence>
<accession>A0A2U1JZV0</accession>
<evidence type="ECO:0000313" key="2">
    <source>
        <dbReference type="Proteomes" id="UP000245618"/>
    </source>
</evidence>
<name>A0A2U1JZV0_9FLAO</name>
<keyword evidence="2" id="KW-1185">Reference proteome</keyword>
<dbReference type="RefSeq" id="WP_116760973.1">
    <property type="nucleotide sequence ID" value="NZ_QCZH01000003.1"/>
</dbReference>
<gene>
    <name evidence="1" type="ORF">DB891_04360</name>
</gene>
<proteinExistence type="predicted"/>
<reference evidence="1 2" key="1">
    <citation type="submission" date="2018-04" db="EMBL/GenBank/DDBJ databases">
        <title>Flavobacterium sp. nov., isolated from glacier ice.</title>
        <authorList>
            <person name="Liu Q."/>
            <person name="Xin Y.-H."/>
        </authorList>
    </citation>
    <scope>NUCLEOTIDE SEQUENCE [LARGE SCALE GENOMIC DNA]</scope>
    <source>
        <strain evidence="1 2">LB2P30</strain>
    </source>
</reference>
<organism evidence="1 2">
    <name type="scientific">Flavobacterium laiguense</name>
    <dbReference type="NCBI Taxonomy" id="2169409"/>
    <lineage>
        <taxon>Bacteria</taxon>
        <taxon>Pseudomonadati</taxon>
        <taxon>Bacteroidota</taxon>
        <taxon>Flavobacteriia</taxon>
        <taxon>Flavobacteriales</taxon>
        <taxon>Flavobacteriaceae</taxon>
        <taxon>Flavobacterium</taxon>
    </lineage>
</organism>
<evidence type="ECO:0000313" key="1">
    <source>
        <dbReference type="EMBL" id="PWA10469.1"/>
    </source>
</evidence>
<evidence type="ECO:0008006" key="3">
    <source>
        <dbReference type="Google" id="ProtNLM"/>
    </source>
</evidence>
<comment type="caution">
    <text evidence="1">The sequence shown here is derived from an EMBL/GenBank/DDBJ whole genome shotgun (WGS) entry which is preliminary data.</text>
</comment>
<dbReference type="OrthoDB" id="1442826at2"/>
<protein>
    <recommendedName>
        <fullName evidence="3">Transcriptional regulator</fullName>
    </recommendedName>
</protein>
<dbReference type="Proteomes" id="UP000245618">
    <property type="component" value="Unassembled WGS sequence"/>
</dbReference>
<dbReference type="EMBL" id="QCZH01000003">
    <property type="protein sequence ID" value="PWA10469.1"/>
    <property type="molecule type" value="Genomic_DNA"/>
</dbReference>
<dbReference type="AlphaFoldDB" id="A0A2U1JZV0"/>